<dbReference type="PANTHER" id="PTHR43095">
    <property type="entry name" value="SUGAR KINASE"/>
    <property type="match status" value="1"/>
</dbReference>
<keyword evidence="5 8" id="KW-0418">Kinase</keyword>
<dbReference type="HAMAP" id="MF_02220">
    <property type="entry name" value="XylB"/>
    <property type="match status" value="1"/>
</dbReference>
<dbReference type="GO" id="GO:0042732">
    <property type="term" value="P:D-xylose metabolic process"/>
    <property type="evidence" value="ECO:0007669"/>
    <property type="project" value="UniProtKB-KW"/>
</dbReference>
<dbReference type="SUPFAM" id="SSF53067">
    <property type="entry name" value="Actin-like ATPase domain"/>
    <property type="match status" value="2"/>
</dbReference>
<gene>
    <name evidence="13" type="primary">xylB_3</name>
    <name evidence="8 10" type="synonym">xylB</name>
    <name evidence="13" type="ORF">BWY41_00537</name>
</gene>
<keyword evidence="4 8" id="KW-0547">Nucleotide-binding</keyword>
<accession>A0A1V5T1X9</accession>
<dbReference type="PROSITE" id="PS00933">
    <property type="entry name" value="FGGY_KINASES_1"/>
    <property type="match status" value="1"/>
</dbReference>
<keyword evidence="3 8" id="KW-0808">Transferase</keyword>
<dbReference type="GO" id="GO:0005524">
    <property type="term" value="F:ATP binding"/>
    <property type="evidence" value="ECO:0007669"/>
    <property type="project" value="UniProtKB-UniRule"/>
</dbReference>
<comment type="similarity">
    <text evidence="1 8 9">Belongs to the FGGY kinase family.</text>
</comment>
<dbReference type="InterPro" id="IPR006000">
    <property type="entry name" value="Xylulokinase"/>
</dbReference>
<evidence type="ECO:0000256" key="4">
    <source>
        <dbReference type="ARBA" id="ARBA00022741"/>
    </source>
</evidence>
<evidence type="ECO:0000256" key="1">
    <source>
        <dbReference type="ARBA" id="ARBA00009156"/>
    </source>
</evidence>
<dbReference type="InterPro" id="IPR018485">
    <property type="entry name" value="FGGY_C"/>
</dbReference>
<dbReference type="InterPro" id="IPR043129">
    <property type="entry name" value="ATPase_NBD"/>
</dbReference>
<dbReference type="EC" id="2.7.1.17" evidence="8 10"/>
<keyword evidence="7 8" id="KW-0119">Carbohydrate metabolism</keyword>
<dbReference type="CDD" id="cd07808">
    <property type="entry name" value="ASKHA_NBD_FGGY_EcXK-like"/>
    <property type="match status" value="1"/>
</dbReference>
<dbReference type="NCBIfam" id="TIGR01312">
    <property type="entry name" value="XylB"/>
    <property type="match status" value="1"/>
</dbReference>
<evidence type="ECO:0000256" key="5">
    <source>
        <dbReference type="ARBA" id="ARBA00022777"/>
    </source>
</evidence>
<evidence type="ECO:0000256" key="7">
    <source>
        <dbReference type="ARBA" id="ARBA00023277"/>
    </source>
</evidence>
<evidence type="ECO:0000256" key="2">
    <source>
        <dbReference type="ARBA" id="ARBA00022629"/>
    </source>
</evidence>
<dbReference type="Gene3D" id="3.30.420.40">
    <property type="match status" value="2"/>
</dbReference>
<name>A0A1V5T1X9_9BACT</name>
<feature type="binding site" evidence="8">
    <location>
        <begin position="81"/>
        <end position="82"/>
    </location>
    <ligand>
        <name>substrate</name>
    </ligand>
</feature>
<evidence type="ECO:0000256" key="6">
    <source>
        <dbReference type="ARBA" id="ARBA00022840"/>
    </source>
</evidence>
<reference evidence="13" key="1">
    <citation type="submission" date="2017-02" db="EMBL/GenBank/DDBJ databases">
        <title>Delving into the versatile metabolic prowess of the omnipresent phylum Bacteroidetes.</title>
        <authorList>
            <person name="Nobu M.K."/>
            <person name="Mei R."/>
            <person name="Narihiro T."/>
            <person name="Kuroda K."/>
            <person name="Liu W.-T."/>
        </authorList>
    </citation>
    <scope>NUCLEOTIDE SEQUENCE</scope>
    <source>
        <strain evidence="13">ADurb.Bin276</strain>
    </source>
</reference>
<dbReference type="PROSITE" id="PS00445">
    <property type="entry name" value="FGGY_KINASES_2"/>
    <property type="match status" value="1"/>
</dbReference>
<proteinExistence type="inferred from homology"/>
<evidence type="ECO:0000259" key="11">
    <source>
        <dbReference type="Pfam" id="PF00370"/>
    </source>
</evidence>
<feature type="site" description="Important for activity" evidence="8">
    <location>
        <position position="8"/>
    </location>
</feature>
<dbReference type="GO" id="GO:0005998">
    <property type="term" value="P:xylulose catabolic process"/>
    <property type="evidence" value="ECO:0007669"/>
    <property type="project" value="UniProtKB-UniRule"/>
</dbReference>
<feature type="domain" description="Carbohydrate kinase FGGY C-terminal" evidence="12">
    <location>
        <begin position="257"/>
        <end position="451"/>
    </location>
</feature>
<dbReference type="EMBL" id="MWBQ01000033">
    <property type="protein sequence ID" value="OQA60766.1"/>
    <property type="molecule type" value="Genomic_DNA"/>
</dbReference>
<feature type="active site" description="Proton acceptor" evidence="8">
    <location>
        <position position="240"/>
    </location>
</feature>
<evidence type="ECO:0000259" key="12">
    <source>
        <dbReference type="Pfam" id="PF02782"/>
    </source>
</evidence>
<dbReference type="Proteomes" id="UP000485569">
    <property type="component" value="Unassembled WGS sequence"/>
</dbReference>
<comment type="function">
    <text evidence="8">Catalyzes the phosphorylation of D-xylulose to D-xylulose 5-phosphate.</text>
</comment>
<evidence type="ECO:0000256" key="10">
    <source>
        <dbReference type="RuleBase" id="RU364073"/>
    </source>
</evidence>
<comment type="catalytic activity">
    <reaction evidence="8 10">
        <text>D-xylulose + ATP = D-xylulose 5-phosphate + ADP + H(+)</text>
        <dbReference type="Rhea" id="RHEA:10964"/>
        <dbReference type="ChEBI" id="CHEBI:15378"/>
        <dbReference type="ChEBI" id="CHEBI:17140"/>
        <dbReference type="ChEBI" id="CHEBI:30616"/>
        <dbReference type="ChEBI" id="CHEBI:57737"/>
        <dbReference type="ChEBI" id="CHEBI:456216"/>
        <dbReference type="EC" id="2.7.1.17"/>
    </reaction>
</comment>
<evidence type="ECO:0000313" key="13">
    <source>
        <dbReference type="EMBL" id="OQA60766.1"/>
    </source>
</evidence>
<keyword evidence="2 8" id="KW-0859">Xylose metabolism</keyword>
<dbReference type="InterPro" id="IPR050406">
    <property type="entry name" value="FGGY_Carb_Kinase"/>
</dbReference>
<evidence type="ECO:0000256" key="3">
    <source>
        <dbReference type="ARBA" id="ARBA00022679"/>
    </source>
</evidence>
<organism evidence="13">
    <name type="scientific">Candidatus Atribacter allofermentans</name>
    <dbReference type="NCBI Taxonomy" id="1852833"/>
    <lineage>
        <taxon>Bacteria</taxon>
        <taxon>Pseudomonadati</taxon>
        <taxon>Atribacterota</taxon>
        <taxon>Atribacteria</taxon>
        <taxon>Atribacterales</taxon>
        <taxon>Atribacteraceae</taxon>
        <taxon>Atribacter</taxon>
    </lineage>
</organism>
<protein>
    <recommendedName>
        <fullName evidence="8 10">Xylulose kinase</fullName>
        <shortName evidence="8 10">Xylulokinase</shortName>
        <ecNumber evidence="8 10">2.7.1.17</ecNumber>
    </recommendedName>
</protein>
<dbReference type="AlphaFoldDB" id="A0A1V5T1X9"/>
<feature type="domain" description="Carbohydrate kinase FGGY N-terminal" evidence="11">
    <location>
        <begin position="3"/>
        <end position="247"/>
    </location>
</feature>
<comment type="caution">
    <text evidence="13">The sequence shown here is derived from an EMBL/GenBank/DDBJ whole genome shotgun (WGS) entry which is preliminary data.</text>
</comment>
<dbReference type="InterPro" id="IPR018483">
    <property type="entry name" value="Carb_kinase_FGGY_CS"/>
</dbReference>
<dbReference type="PIRSF" id="PIRSF000538">
    <property type="entry name" value="GlpK"/>
    <property type="match status" value="1"/>
</dbReference>
<dbReference type="InterPro" id="IPR018484">
    <property type="entry name" value="FGGY_N"/>
</dbReference>
<evidence type="ECO:0000256" key="9">
    <source>
        <dbReference type="RuleBase" id="RU003733"/>
    </source>
</evidence>
<dbReference type="GO" id="GO:0004856">
    <property type="term" value="F:D-xylulokinase activity"/>
    <property type="evidence" value="ECO:0007669"/>
    <property type="project" value="UniProtKB-UniRule"/>
</dbReference>
<sequence length="509" mass="56503">MNYFLGIDVGTTGCKAILVDENGELIAKGVEEYPLYTPRPNWAEQDPSDWWQGTQQAIKKTLDSVSIDRKAIVGIGLTGQMHGSVFLNNKGEVIRPAILWCDQRTAKECEEITQIVGREKMMRINGNPVLAGFTAPKIYWLKNNEPDHYKRIDKILLPKDYIRFCLTGEFATDVSDASGTSLFDVPRRQWSDEIISDLKLNRNWFPDCFESPEITGYLKREIAQLFGMNDQVIVVAGGGDNAAGAIGTGIVKSGLVSASIGTSGVVFAFSDEVKIDMKGRVHTFCHAVPGKWHVMGVMLAAGGSFRWLRDVLGTEEKNLAALLDKDAYEILTEEAAQVEPGGEGLIFLPYLTGERTPHADPYARGVFFGLTLKHRKNEIVRAVMEGVTFGMRDSFEIIREMGIPIGEVMAIGGGAKSPLWRKIQADIYQVPLYQVRVDEGPAFGAALLAAVGKGVFPNVEQACQKAVKVMDKVYPDSQKGIRYNEIYQIYKDLYPALKPFYKRISNISW</sequence>
<dbReference type="Pfam" id="PF00370">
    <property type="entry name" value="FGGY_N"/>
    <property type="match status" value="1"/>
</dbReference>
<keyword evidence="6 8" id="KW-0067">ATP-binding</keyword>
<dbReference type="InterPro" id="IPR000577">
    <property type="entry name" value="Carb_kinase_FGGY"/>
</dbReference>
<dbReference type="Pfam" id="PF02782">
    <property type="entry name" value="FGGY_C"/>
    <property type="match status" value="1"/>
</dbReference>
<dbReference type="PANTHER" id="PTHR43095:SF5">
    <property type="entry name" value="XYLULOSE KINASE"/>
    <property type="match status" value="1"/>
</dbReference>
<evidence type="ECO:0000256" key="8">
    <source>
        <dbReference type="HAMAP-Rule" id="MF_02220"/>
    </source>
</evidence>